<dbReference type="Proteomes" id="UP001175226">
    <property type="component" value="Unassembled WGS sequence"/>
</dbReference>
<evidence type="ECO:0000256" key="1">
    <source>
        <dbReference type="SAM" id="MobiDB-lite"/>
    </source>
</evidence>
<sequence length="326" mass="36877">MPPIPSTTTAACLKVNPYLLQCPDFASNDFSFIRDAVESANNLSSQDAINRLVQDWTLRNSKERDIWDAHMHQAQQAQDRATDEAHLQAEKEKETEQKEREKKRPKLGNFDPLLKVSKEPEPILHPYALKQLFDFKYCPLWYFTKMAATESSNVVNSLAADTMNLLQDSTSGSLSFQASSTVTPSKNAISDKDLSWSEFSYAFSWFLRAIGSANWPEKTVQMFATMFLNLTLHPFRQRFNGETSLLVYADETRRQWHRDIEGGKSGPNLSEIVAERLENISNDLHDQTMVSSPTVCLLYCTFCAYLTICIVPLPACPILSIGCISL</sequence>
<gene>
    <name evidence="2" type="ORF">EV421DRAFT_1946980</name>
</gene>
<keyword evidence="3" id="KW-1185">Reference proteome</keyword>
<dbReference type="EMBL" id="JAUEPT010000022">
    <property type="protein sequence ID" value="KAK0443567.1"/>
    <property type="molecule type" value="Genomic_DNA"/>
</dbReference>
<evidence type="ECO:0000313" key="2">
    <source>
        <dbReference type="EMBL" id="KAK0443567.1"/>
    </source>
</evidence>
<proteinExistence type="predicted"/>
<feature type="compositionally biased region" description="Basic and acidic residues" evidence="1">
    <location>
        <begin position="80"/>
        <end position="102"/>
    </location>
</feature>
<accession>A0AA39MR43</accession>
<dbReference type="AlphaFoldDB" id="A0AA39MR43"/>
<reference evidence="2" key="1">
    <citation type="submission" date="2023-06" db="EMBL/GenBank/DDBJ databases">
        <authorList>
            <consortium name="Lawrence Berkeley National Laboratory"/>
            <person name="Ahrendt S."/>
            <person name="Sahu N."/>
            <person name="Indic B."/>
            <person name="Wong-Bajracharya J."/>
            <person name="Merenyi Z."/>
            <person name="Ke H.-M."/>
            <person name="Monk M."/>
            <person name="Kocsube S."/>
            <person name="Drula E."/>
            <person name="Lipzen A."/>
            <person name="Balint B."/>
            <person name="Henrissat B."/>
            <person name="Andreopoulos B."/>
            <person name="Martin F.M."/>
            <person name="Harder C.B."/>
            <person name="Rigling D."/>
            <person name="Ford K.L."/>
            <person name="Foster G.D."/>
            <person name="Pangilinan J."/>
            <person name="Papanicolaou A."/>
            <person name="Barry K."/>
            <person name="LaButti K."/>
            <person name="Viragh M."/>
            <person name="Koriabine M."/>
            <person name="Yan M."/>
            <person name="Riley R."/>
            <person name="Champramary S."/>
            <person name="Plett K.L."/>
            <person name="Tsai I.J."/>
            <person name="Slot J."/>
            <person name="Sipos G."/>
            <person name="Plett J."/>
            <person name="Nagy L.G."/>
            <person name="Grigoriev I.V."/>
        </authorList>
    </citation>
    <scope>NUCLEOTIDE SEQUENCE</scope>
    <source>
        <strain evidence="2">FPL87.14</strain>
    </source>
</reference>
<comment type="caution">
    <text evidence="2">The sequence shown here is derived from an EMBL/GenBank/DDBJ whole genome shotgun (WGS) entry which is preliminary data.</text>
</comment>
<name>A0AA39MR43_9AGAR</name>
<protein>
    <submittedName>
        <fullName evidence="2">Uncharacterized protein</fullName>
    </submittedName>
</protein>
<feature type="region of interest" description="Disordered" evidence="1">
    <location>
        <begin position="71"/>
        <end position="106"/>
    </location>
</feature>
<evidence type="ECO:0000313" key="3">
    <source>
        <dbReference type="Proteomes" id="UP001175226"/>
    </source>
</evidence>
<organism evidence="2 3">
    <name type="scientific">Armillaria borealis</name>
    <dbReference type="NCBI Taxonomy" id="47425"/>
    <lineage>
        <taxon>Eukaryota</taxon>
        <taxon>Fungi</taxon>
        <taxon>Dikarya</taxon>
        <taxon>Basidiomycota</taxon>
        <taxon>Agaricomycotina</taxon>
        <taxon>Agaricomycetes</taxon>
        <taxon>Agaricomycetidae</taxon>
        <taxon>Agaricales</taxon>
        <taxon>Marasmiineae</taxon>
        <taxon>Physalacriaceae</taxon>
        <taxon>Armillaria</taxon>
    </lineage>
</organism>